<reference evidence="1" key="1">
    <citation type="submission" date="2023-08" db="EMBL/GenBank/DDBJ databases">
        <authorList>
            <person name="Audoor S."/>
            <person name="Bilcke G."/>
        </authorList>
    </citation>
    <scope>NUCLEOTIDE SEQUENCE</scope>
</reference>
<sequence length="105" mass="11975">MGCAQSSATETASFKNRKMEEFELKKKKPECTGMFWRSDPTGKTTLAGNDHWPRDGAILRGVVVEVEGEKWLLTKEVKQKGSSQWKEAPKGAAMPFEYEDHYYLE</sequence>
<accession>A0AAD2GBW3</accession>
<keyword evidence="2" id="KW-1185">Reference proteome</keyword>
<dbReference type="EMBL" id="CAKOGP040002413">
    <property type="protein sequence ID" value="CAJ1968856.1"/>
    <property type="molecule type" value="Genomic_DNA"/>
</dbReference>
<dbReference type="Proteomes" id="UP001295423">
    <property type="component" value="Unassembled WGS sequence"/>
</dbReference>
<comment type="caution">
    <text evidence="1">The sequence shown here is derived from an EMBL/GenBank/DDBJ whole genome shotgun (WGS) entry which is preliminary data.</text>
</comment>
<dbReference type="AlphaFoldDB" id="A0AAD2GBW3"/>
<organism evidence="1 2">
    <name type="scientific">Cylindrotheca closterium</name>
    <dbReference type="NCBI Taxonomy" id="2856"/>
    <lineage>
        <taxon>Eukaryota</taxon>
        <taxon>Sar</taxon>
        <taxon>Stramenopiles</taxon>
        <taxon>Ochrophyta</taxon>
        <taxon>Bacillariophyta</taxon>
        <taxon>Bacillariophyceae</taxon>
        <taxon>Bacillariophycidae</taxon>
        <taxon>Bacillariales</taxon>
        <taxon>Bacillariaceae</taxon>
        <taxon>Cylindrotheca</taxon>
    </lineage>
</organism>
<gene>
    <name evidence="1" type="ORF">CYCCA115_LOCUS23429</name>
</gene>
<name>A0AAD2GBW3_9STRA</name>
<proteinExistence type="predicted"/>
<protein>
    <submittedName>
        <fullName evidence="1">Uncharacterized protein</fullName>
    </submittedName>
</protein>
<evidence type="ECO:0000313" key="1">
    <source>
        <dbReference type="EMBL" id="CAJ1968856.1"/>
    </source>
</evidence>
<evidence type="ECO:0000313" key="2">
    <source>
        <dbReference type="Proteomes" id="UP001295423"/>
    </source>
</evidence>